<dbReference type="EMBL" id="LSRX01001962">
    <property type="protein sequence ID" value="OLP76650.1"/>
    <property type="molecule type" value="Genomic_DNA"/>
</dbReference>
<feature type="region of interest" description="Disordered" evidence="1">
    <location>
        <begin position="1462"/>
        <end position="1574"/>
    </location>
</feature>
<comment type="caution">
    <text evidence="3">The sequence shown here is derived from an EMBL/GenBank/DDBJ whole genome shotgun (WGS) entry which is preliminary data.</text>
</comment>
<dbReference type="PANTHER" id="PTHR19446">
    <property type="entry name" value="REVERSE TRANSCRIPTASES"/>
    <property type="match status" value="1"/>
</dbReference>
<evidence type="ECO:0000259" key="2">
    <source>
        <dbReference type="PROSITE" id="PS50878"/>
    </source>
</evidence>
<feature type="compositionally biased region" description="Polar residues" evidence="1">
    <location>
        <begin position="1538"/>
        <end position="1562"/>
    </location>
</feature>
<feature type="region of interest" description="Disordered" evidence="1">
    <location>
        <begin position="99"/>
        <end position="133"/>
    </location>
</feature>
<evidence type="ECO:0000313" key="4">
    <source>
        <dbReference type="Proteomes" id="UP000186817"/>
    </source>
</evidence>
<feature type="compositionally biased region" description="Polar residues" evidence="1">
    <location>
        <begin position="261"/>
        <end position="273"/>
    </location>
</feature>
<dbReference type="GO" id="GO:0003824">
    <property type="term" value="F:catalytic activity"/>
    <property type="evidence" value="ECO:0007669"/>
    <property type="project" value="InterPro"/>
</dbReference>
<protein>
    <submittedName>
        <fullName evidence="3">LINE-1 retrotransposable element ORF2 protein</fullName>
    </submittedName>
</protein>
<feature type="compositionally biased region" description="Basic and acidic residues" evidence="1">
    <location>
        <begin position="1565"/>
        <end position="1574"/>
    </location>
</feature>
<organism evidence="3 4">
    <name type="scientific">Symbiodinium microadriaticum</name>
    <name type="common">Dinoflagellate</name>
    <name type="synonym">Zooxanthella microadriatica</name>
    <dbReference type="NCBI Taxonomy" id="2951"/>
    <lineage>
        <taxon>Eukaryota</taxon>
        <taxon>Sar</taxon>
        <taxon>Alveolata</taxon>
        <taxon>Dinophyceae</taxon>
        <taxon>Suessiales</taxon>
        <taxon>Symbiodiniaceae</taxon>
        <taxon>Symbiodinium</taxon>
    </lineage>
</organism>
<dbReference type="Gene3D" id="3.60.10.10">
    <property type="entry name" value="Endonuclease/exonuclease/phosphatase"/>
    <property type="match status" value="1"/>
</dbReference>
<dbReference type="OrthoDB" id="433179at2759"/>
<dbReference type="Pfam" id="PF03372">
    <property type="entry name" value="Exo_endo_phos"/>
    <property type="match status" value="1"/>
</dbReference>
<feature type="compositionally biased region" description="Acidic residues" evidence="1">
    <location>
        <begin position="112"/>
        <end position="124"/>
    </location>
</feature>
<feature type="compositionally biased region" description="Low complexity" evidence="1">
    <location>
        <begin position="50"/>
        <end position="63"/>
    </location>
</feature>
<dbReference type="Pfam" id="PF00078">
    <property type="entry name" value="RVT_1"/>
    <property type="match status" value="1"/>
</dbReference>
<evidence type="ECO:0000313" key="3">
    <source>
        <dbReference type="EMBL" id="OLP76650.1"/>
    </source>
</evidence>
<feature type="domain" description="Reverse transcriptase" evidence="2">
    <location>
        <begin position="968"/>
        <end position="1278"/>
    </location>
</feature>
<proteinExistence type="predicted"/>
<feature type="region of interest" description="Disordered" evidence="1">
    <location>
        <begin position="304"/>
        <end position="337"/>
    </location>
</feature>
<feature type="region of interest" description="Disordered" evidence="1">
    <location>
        <begin position="1"/>
        <end position="66"/>
    </location>
</feature>
<evidence type="ECO:0000256" key="1">
    <source>
        <dbReference type="SAM" id="MobiDB-lite"/>
    </source>
</evidence>
<feature type="compositionally biased region" description="Low complexity" evidence="1">
    <location>
        <begin position="1528"/>
        <end position="1537"/>
    </location>
</feature>
<dbReference type="Proteomes" id="UP000186817">
    <property type="component" value="Unassembled WGS sequence"/>
</dbReference>
<dbReference type="InterPro" id="IPR000477">
    <property type="entry name" value="RT_dom"/>
</dbReference>
<reference evidence="3 4" key="1">
    <citation type="submission" date="2016-02" db="EMBL/GenBank/DDBJ databases">
        <title>Genome analysis of coral dinoflagellate symbionts highlights evolutionary adaptations to a symbiotic lifestyle.</title>
        <authorList>
            <person name="Aranda M."/>
            <person name="Li Y."/>
            <person name="Liew Y.J."/>
            <person name="Baumgarten S."/>
            <person name="Simakov O."/>
            <person name="Wilson M."/>
            <person name="Piel J."/>
            <person name="Ashoor H."/>
            <person name="Bougouffa S."/>
            <person name="Bajic V.B."/>
            <person name="Ryu T."/>
            <person name="Ravasi T."/>
            <person name="Bayer T."/>
            <person name="Micklem G."/>
            <person name="Kim H."/>
            <person name="Bhak J."/>
            <person name="Lajeunesse T.C."/>
            <person name="Voolstra C.R."/>
        </authorList>
    </citation>
    <scope>NUCLEOTIDE SEQUENCE [LARGE SCALE GENOMIC DNA]</scope>
    <source>
        <strain evidence="3 4">CCMP2467</strain>
    </source>
</reference>
<feature type="compositionally biased region" description="Low complexity" evidence="1">
    <location>
        <begin position="232"/>
        <end position="241"/>
    </location>
</feature>
<dbReference type="InterPro" id="IPR036691">
    <property type="entry name" value="Endo/exonu/phosph_ase_sf"/>
</dbReference>
<feature type="compositionally biased region" description="Polar residues" evidence="1">
    <location>
        <begin position="319"/>
        <end position="334"/>
    </location>
</feature>
<accession>A0A1Q9C167</accession>
<gene>
    <name evidence="3" type="primary">Pol</name>
    <name evidence="3" type="ORF">AK812_SmicGene43389</name>
</gene>
<dbReference type="InterPro" id="IPR005135">
    <property type="entry name" value="Endo/exonuclease/phosphatase"/>
</dbReference>
<dbReference type="SUPFAM" id="SSF56219">
    <property type="entry name" value="DNase I-like"/>
    <property type="match status" value="1"/>
</dbReference>
<feature type="compositionally biased region" description="Basic and acidic residues" evidence="1">
    <location>
        <begin position="1485"/>
        <end position="1498"/>
    </location>
</feature>
<keyword evidence="4" id="KW-1185">Reference proteome</keyword>
<dbReference type="PROSITE" id="PS50878">
    <property type="entry name" value="RT_POL"/>
    <property type="match status" value="1"/>
</dbReference>
<feature type="region of interest" description="Disordered" evidence="1">
    <location>
        <begin position="227"/>
        <end position="274"/>
    </location>
</feature>
<sequence>MVERGPGGNDSSSAEYVDVGLNPAHADDEAQGGPSTAHVGHDEPDGPTRPGGLAATTAGNTATPVPPVRRIIYDRLGQVVREPTGPPPIVLNDAAEYAEEYAEAGGESSAYNDDEEMEPQDDPADPAAPLPHEMGIGYRHVSLAMSQAICEVLRRNGNRRDEFHVLSIPPAAWKTTEGFVLQALPLSDSTRRHPNILRCADGPTFEPPRATDAEMEALRTELAGETIPRPGTATTRTSTASHARERRQPWPSMSAPPVPTPASTMETEPQTGLRTPRDAMVAVAMEADASEASMPAETVVMTGTSGGEASSVGGGTAPMTPTRTSTAISGNSMGTPLRINRKQGAYFSHGLRSQMLEHKGHTGAGASTTSPLGELAGNLEGRSTVNIATQPNLPFSTLIGRSFGNVLSEGRSTEQIGIPLARPGTGENLCIALNLVQAVEAKDTYHPGGLMDTRYQEVLAWLAAEAQAGHPVDILTLQETCWKQDMEYRTACGPADEAYHVVHSAGGDKSGIMIMIRQGLLPAHDIQYVPLVPGRAVHLRLRFPTPMDVLCLYQVSWNVTKSTLEGHKVTALLKQRARIWRQVEQWLRATPGRHGCLLVGDLNTPLTPEPGVCGPVPLVQNIAQQDQSELQAILRTHACCALNSWTGTGAQARTFIPPKGDPALQGTRIDFVIARGSLIDNEAKQAGVISAPFVPACGARHKPVQAKIRFPTPPKSGNHPASGRQPAQVCKQLRDPRLEAGLATHLSTLLAQSAPEDDLDEILLQGWAMSRPGPPGHHIRHEPAPQQNLTVRHRIQHMWQLRASLRRTQPHVDTEGDLPSLASIWKAWIQVARLQACTRQLRKDCRQHKTLKIFEAVQADNIYTAAKKFAPRQARRRLQLRTKDGQLMSHEQEFQCIKDYFKGLYHGPNPPQVILSQAVQFEPAEVRAAILKLSAGKAMPQHSAPAALWRKSVDQVAFRLCSQLNNCLQLGCRSLPPRWSTSDMALIPKPGKAMTSPEQLRPISLLPMPAKALGSMLAERLHEHAYRYLQGIPQYAYMKGRHLGMALDRVASHCISIRRLLHDQANTLHARRSGRRVAQVCGGCMLSLDLSKAYDHVPWEDLAIALRDAEVPTPLVELVLLLHQQARIRVAHHAQWELLKMHRGLRQGCSLAPALWIFYSGWLLKGLHATGEVDIPASNTSYADDFHFCWQVLQASDMERSYRAMRAVLQGLEEKQVQVSFDKTVAIIDLQGPGARKCLDRYLVRRPRCEGLFLKFMIAGEARYVQVKTRHTYLGVSISYKKPDQETATLRLDLATGTFRRLKKILTCRDVPLKLRLQLWQGTVIPTMLHGLDSVGLPPKEASQLMTVYFKQVRSVAKSFSMFTHETNQDLAKRLGLADPLQRLVQALERRSRASADLPEPLLPGSNAIVTESLNEAVVNDVELLQMTQSCTWRDLAMHPKVDKNKRQLEEAAQELALLEGLTQKGDQQPGMPSTLPGLLGMGPRKPESEKDKVDKVDMNPPQQKYHKGDAKGNQGNQGRRGKGRGHGQSQSSRHQGAPSSTSWRGHQSPGTQGPPRTSPSGRQDPWHEEELVRYEPEEYQATIKILTTMMLRHEAQFAIQRQDTAYVVFIQTGFPESVAVSTYRIAQNWHAMKTATPEKLEAPMRAILFQHFIKTVLSKLELMLQTPSSRSTAVSMGLLLENEEDLPAMKWDSENRKHIPDPSIPSMKAKEAITTLQMILQGCTAPFAISRYHATRKLAQEYQGDTLTMLLEVGVRTREANEIWNALHRMEKSSAWVAAGTYLRHEGMQRSALAKRLAMLNW</sequence>
<name>A0A1Q9C167_SYMMI</name>